<evidence type="ECO:0000313" key="1">
    <source>
        <dbReference type="EMBL" id="CDW41395.1"/>
    </source>
</evidence>
<feature type="non-terminal residue" evidence="1">
    <location>
        <position position="1"/>
    </location>
</feature>
<name>A0A0K2UTN9_LEPSM</name>
<reference evidence="1" key="1">
    <citation type="submission" date="2014-05" db="EMBL/GenBank/DDBJ databases">
        <authorList>
            <person name="Chronopoulou M."/>
        </authorList>
    </citation>
    <scope>NUCLEOTIDE SEQUENCE</scope>
    <source>
        <tissue evidence="1">Whole organism</tissue>
    </source>
</reference>
<proteinExistence type="predicted"/>
<protein>
    <submittedName>
        <fullName evidence="1">Uncharacterized protein</fullName>
    </submittedName>
</protein>
<dbReference type="AlphaFoldDB" id="A0A0K2UTN9"/>
<accession>A0A0K2UTN9</accession>
<dbReference type="EMBL" id="HACA01024034">
    <property type="protein sequence ID" value="CDW41395.1"/>
    <property type="molecule type" value="Transcribed_RNA"/>
</dbReference>
<organism evidence="1">
    <name type="scientific">Lepeophtheirus salmonis</name>
    <name type="common">Salmon louse</name>
    <name type="synonym">Caligus salmonis</name>
    <dbReference type="NCBI Taxonomy" id="72036"/>
    <lineage>
        <taxon>Eukaryota</taxon>
        <taxon>Metazoa</taxon>
        <taxon>Ecdysozoa</taxon>
        <taxon>Arthropoda</taxon>
        <taxon>Crustacea</taxon>
        <taxon>Multicrustacea</taxon>
        <taxon>Hexanauplia</taxon>
        <taxon>Copepoda</taxon>
        <taxon>Siphonostomatoida</taxon>
        <taxon>Caligidae</taxon>
        <taxon>Lepeophtheirus</taxon>
    </lineage>
</organism>
<sequence length="47" mass="5192">SASLSVASTKDFNAGSLVIRFLGLKCLHCLWILLKEIEISRISLELC</sequence>